<name>A0ABR2B6M0_9ROSI</name>
<sequence>MRNHSSRALEDIRCMGLQTVVGETLNPLERTKGKSYWEACVDKQNNAQIGVSTAYPEMLVTLKESSDFFPELATKRRKEKKYGCW</sequence>
<organism evidence="1 2">
    <name type="scientific">Hibiscus sabdariffa</name>
    <name type="common">roselle</name>
    <dbReference type="NCBI Taxonomy" id="183260"/>
    <lineage>
        <taxon>Eukaryota</taxon>
        <taxon>Viridiplantae</taxon>
        <taxon>Streptophyta</taxon>
        <taxon>Embryophyta</taxon>
        <taxon>Tracheophyta</taxon>
        <taxon>Spermatophyta</taxon>
        <taxon>Magnoliopsida</taxon>
        <taxon>eudicotyledons</taxon>
        <taxon>Gunneridae</taxon>
        <taxon>Pentapetalae</taxon>
        <taxon>rosids</taxon>
        <taxon>malvids</taxon>
        <taxon>Malvales</taxon>
        <taxon>Malvaceae</taxon>
        <taxon>Malvoideae</taxon>
        <taxon>Hibiscus</taxon>
    </lineage>
</organism>
<comment type="caution">
    <text evidence="1">The sequence shown here is derived from an EMBL/GenBank/DDBJ whole genome shotgun (WGS) entry which is preliminary data.</text>
</comment>
<proteinExistence type="predicted"/>
<reference evidence="1 2" key="1">
    <citation type="journal article" date="2024" name="G3 (Bethesda)">
        <title>Genome assembly of Hibiscus sabdariffa L. provides insights into metabolisms of medicinal natural products.</title>
        <authorList>
            <person name="Kim T."/>
        </authorList>
    </citation>
    <scope>NUCLEOTIDE SEQUENCE [LARGE SCALE GENOMIC DNA]</scope>
    <source>
        <strain evidence="1">TK-2024</strain>
        <tissue evidence="1">Old leaves</tissue>
    </source>
</reference>
<gene>
    <name evidence="1" type="ORF">V6N12_019632</name>
</gene>
<protein>
    <submittedName>
        <fullName evidence="1">Uncharacterized protein</fullName>
    </submittedName>
</protein>
<accession>A0ABR2B6M0</accession>
<keyword evidence="2" id="KW-1185">Reference proteome</keyword>
<dbReference type="EMBL" id="JBBPBM010000179">
    <property type="protein sequence ID" value="KAK8501892.1"/>
    <property type="molecule type" value="Genomic_DNA"/>
</dbReference>
<evidence type="ECO:0000313" key="1">
    <source>
        <dbReference type="EMBL" id="KAK8501892.1"/>
    </source>
</evidence>
<dbReference type="Proteomes" id="UP001472677">
    <property type="component" value="Unassembled WGS sequence"/>
</dbReference>
<evidence type="ECO:0000313" key="2">
    <source>
        <dbReference type="Proteomes" id="UP001472677"/>
    </source>
</evidence>